<keyword evidence="2" id="KW-0808">Transferase</keyword>
<evidence type="ECO:0000313" key="5">
    <source>
        <dbReference type="Proteomes" id="UP000779049"/>
    </source>
</evidence>
<name>A0ABS7L8D4_9FIRM</name>
<dbReference type="SUPFAM" id="SSF53448">
    <property type="entry name" value="Nucleotide-diphospho-sugar transferases"/>
    <property type="match status" value="1"/>
</dbReference>
<organism evidence="4 5">
    <name type="scientific">Sellimonas caecigallum</name>
    <dbReference type="NCBI Taxonomy" id="2592333"/>
    <lineage>
        <taxon>Bacteria</taxon>
        <taxon>Bacillati</taxon>
        <taxon>Bacillota</taxon>
        <taxon>Clostridia</taxon>
        <taxon>Lachnospirales</taxon>
        <taxon>Lachnospiraceae</taxon>
        <taxon>Sellimonas</taxon>
    </lineage>
</organism>
<dbReference type="PANTHER" id="PTHR22916">
    <property type="entry name" value="GLYCOSYLTRANSFERASE"/>
    <property type="match status" value="1"/>
</dbReference>
<proteinExistence type="predicted"/>
<dbReference type="EMBL" id="VIRV01000014">
    <property type="protein sequence ID" value="MBY0759331.1"/>
    <property type="molecule type" value="Genomic_DNA"/>
</dbReference>
<accession>A0ABS7L8D4</accession>
<dbReference type="Gene3D" id="3.90.550.10">
    <property type="entry name" value="Spore Coat Polysaccharide Biosynthesis Protein SpsA, Chain A"/>
    <property type="match status" value="1"/>
</dbReference>
<dbReference type="Proteomes" id="UP000779049">
    <property type="component" value="Unassembled WGS sequence"/>
</dbReference>
<evidence type="ECO:0000313" key="4">
    <source>
        <dbReference type="EMBL" id="MBY0759331.1"/>
    </source>
</evidence>
<dbReference type="CDD" id="cd00761">
    <property type="entry name" value="Glyco_tranf_GTA_type"/>
    <property type="match status" value="1"/>
</dbReference>
<dbReference type="RefSeq" id="WP_246599188.1">
    <property type="nucleotide sequence ID" value="NZ_CP173660.1"/>
</dbReference>
<comment type="caution">
    <text evidence="4">The sequence shown here is derived from an EMBL/GenBank/DDBJ whole genome shotgun (WGS) entry which is preliminary data.</text>
</comment>
<dbReference type="PANTHER" id="PTHR22916:SF51">
    <property type="entry name" value="GLYCOSYLTRANSFERASE EPSH-RELATED"/>
    <property type="match status" value="1"/>
</dbReference>
<dbReference type="Pfam" id="PF00535">
    <property type="entry name" value="Glycos_transf_2"/>
    <property type="match status" value="1"/>
</dbReference>
<dbReference type="InterPro" id="IPR029044">
    <property type="entry name" value="Nucleotide-diphossugar_trans"/>
</dbReference>
<evidence type="ECO:0000256" key="1">
    <source>
        <dbReference type="ARBA" id="ARBA00022676"/>
    </source>
</evidence>
<reference evidence="4 5" key="1">
    <citation type="journal article" date="2020" name="New Microbes New Infect">
        <title>Sellimonas caecigallum sp. nov., description and genome sequence of a new member of the Sellimonas genus isolated from the cecum of feral chicken.</title>
        <authorList>
            <person name="Wongkuna S."/>
            <person name="Ghimire S."/>
            <person name="Antony L."/>
            <person name="Chankhamhaengdecha S."/>
            <person name="Janvilisri T."/>
            <person name="Scaria J."/>
        </authorList>
    </citation>
    <scope>NUCLEOTIDE SEQUENCE [LARGE SCALE GENOMIC DNA]</scope>
    <source>
        <strain evidence="4 5">SW451</strain>
    </source>
</reference>
<evidence type="ECO:0000259" key="3">
    <source>
        <dbReference type="Pfam" id="PF00535"/>
    </source>
</evidence>
<keyword evidence="5" id="KW-1185">Reference proteome</keyword>
<sequence length="324" mass="37815">MMDKEKLSIIVPVYKVEQYLDECIKSLVNQSYKNIEIILIDDGSPDRSGEICDDWARNDNRIYVIHKSNEGAAKARNEGLRIASGKYIGFVDSDDYASPYMFETLIHLMSSYHCDIAECGFCKTDTSHLKFDKNIIDMPKIVDSETALKYHIQDKLFKQTIWNKVYNKSVIVPFTEGKYIDDEFWVYQVIGKSKRLISVNAKMYAYRQQEQSVMHAGYSLKRLDALEAKKRRCEYININFPSLDIEARNSLFFSCVYQYQMVLKYLSGKDKKDAICIIMKYVKESQIKMKDLSIVPWKQKIWGILLKISFSGTCRIRNILHYGF</sequence>
<feature type="domain" description="Glycosyltransferase 2-like" evidence="3">
    <location>
        <begin position="8"/>
        <end position="121"/>
    </location>
</feature>
<dbReference type="InterPro" id="IPR001173">
    <property type="entry name" value="Glyco_trans_2-like"/>
</dbReference>
<evidence type="ECO:0000256" key="2">
    <source>
        <dbReference type="ARBA" id="ARBA00022679"/>
    </source>
</evidence>
<gene>
    <name evidence="4" type="ORF">FLB61_09585</name>
</gene>
<keyword evidence="1" id="KW-0328">Glycosyltransferase</keyword>
<protein>
    <submittedName>
        <fullName evidence="4">Glycosyltransferase</fullName>
    </submittedName>
</protein>